<evidence type="ECO:0000256" key="4">
    <source>
        <dbReference type="ARBA" id="ARBA00022989"/>
    </source>
</evidence>
<sequence length="343" mass="35772">MSEAAMAAARPSRKWLRWAAYSVTAAIVFFVLRNRLPHPADVINAAHSVDLRWFALASVAQLCSLANFARQQRRLLSAFGVRMTLPQSMALTLSRSAIAISLPAGSAVSAAFAFQQFRAKGASKPVATAVMVLSGVMSFVGLGVLYLIGGTVTGLISVCVGAASLVGLTALVVVLWRRWNPTSDGRIARLVRSAHDVAPRHWLLALLFAVVNWFADLLCLFAVARSFDVSLSIGAIAATYLGVQIVRQIPLTPGGIGVIETGLLAGLVGAGAASAPAAATVLGYRVLSCWLIIPVGFLAWTALRRAGRAALDAVTPALDVVGPALDAVTPTSVADAEPEPAAV</sequence>
<dbReference type="PANTHER" id="PTHR39087:SF2">
    <property type="entry name" value="UPF0104 MEMBRANE PROTEIN MJ1595"/>
    <property type="match status" value="1"/>
</dbReference>
<evidence type="ECO:0000313" key="7">
    <source>
        <dbReference type="EMBL" id="MFC4135446.1"/>
    </source>
</evidence>
<accession>A0ABV8LWN7</accession>
<evidence type="ECO:0000256" key="6">
    <source>
        <dbReference type="SAM" id="Phobius"/>
    </source>
</evidence>
<organism evidence="7 8">
    <name type="scientific">Hamadaea flava</name>
    <dbReference type="NCBI Taxonomy" id="1742688"/>
    <lineage>
        <taxon>Bacteria</taxon>
        <taxon>Bacillati</taxon>
        <taxon>Actinomycetota</taxon>
        <taxon>Actinomycetes</taxon>
        <taxon>Micromonosporales</taxon>
        <taxon>Micromonosporaceae</taxon>
        <taxon>Hamadaea</taxon>
    </lineage>
</organism>
<feature type="transmembrane region" description="Helical" evidence="6">
    <location>
        <begin position="258"/>
        <end position="278"/>
    </location>
</feature>
<feature type="transmembrane region" description="Helical" evidence="6">
    <location>
        <begin position="229"/>
        <end position="246"/>
    </location>
</feature>
<dbReference type="PANTHER" id="PTHR39087">
    <property type="entry name" value="UPF0104 MEMBRANE PROTEIN MJ1595"/>
    <property type="match status" value="1"/>
</dbReference>
<feature type="transmembrane region" description="Helical" evidence="6">
    <location>
        <begin position="126"/>
        <end position="148"/>
    </location>
</feature>
<dbReference type="RefSeq" id="WP_253756302.1">
    <property type="nucleotide sequence ID" value="NZ_JAMZDZ010000001.1"/>
</dbReference>
<dbReference type="InterPro" id="IPR022791">
    <property type="entry name" value="L-PG_synthase/AglD"/>
</dbReference>
<keyword evidence="2" id="KW-1003">Cell membrane</keyword>
<dbReference type="NCBIfam" id="TIGR00374">
    <property type="entry name" value="flippase-like domain"/>
    <property type="match status" value="1"/>
</dbReference>
<evidence type="ECO:0000256" key="2">
    <source>
        <dbReference type="ARBA" id="ARBA00022475"/>
    </source>
</evidence>
<proteinExistence type="predicted"/>
<dbReference type="Pfam" id="PF03706">
    <property type="entry name" value="LPG_synthase_TM"/>
    <property type="match status" value="1"/>
</dbReference>
<gene>
    <name evidence="7" type="ORF">ACFOZ4_32945</name>
</gene>
<name>A0ABV8LWN7_9ACTN</name>
<evidence type="ECO:0000256" key="1">
    <source>
        <dbReference type="ARBA" id="ARBA00004651"/>
    </source>
</evidence>
<evidence type="ECO:0000313" key="8">
    <source>
        <dbReference type="Proteomes" id="UP001595816"/>
    </source>
</evidence>
<keyword evidence="3 6" id="KW-0812">Transmembrane</keyword>
<comment type="caution">
    <text evidence="7">The sequence shown here is derived from an EMBL/GenBank/DDBJ whole genome shotgun (WGS) entry which is preliminary data.</text>
</comment>
<dbReference type="EMBL" id="JBHSAY010000021">
    <property type="protein sequence ID" value="MFC4135446.1"/>
    <property type="molecule type" value="Genomic_DNA"/>
</dbReference>
<evidence type="ECO:0000256" key="5">
    <source>
        <dbReference type="ARBA" id="ARBA00023136"/>
    </source>
</evidence>
<dbReference type="Proteomes" id="UP001595816">
    <property type="component" value="Unassembled WGS sequence"/>
</dbReference>
<comment type="subcellular location">
    <subcellularLocation>
        <location evidence="1">Cell membrane</location>
        <topology evidence="1">Multi-pass membrane protein</topology>
    </subcellularLocation>
</comment>
<feature type="transmembrane region" description="Helical" evidence="6">
    <location>
        <begin position="284"/>
        <end position="303"/>
    </location>
</feature>
<keyword evidence="5 6" id="KW-0472">Membrane</keyword>
<keyword evidence="4 6" id="KW-1133">Transmembrane helix</keyword>
<feature type="transmembrane region" description="Helical" evidence="6">
    <location>
        <begin position="154"/>
        <end position="176"/>
    </location>
</feature>
<keyword evidence="8" id="KW-1185">Reference proteome</keyword>
<feature type="transmembrane region" description="Helical" evidence="6">
    <location>
        <begin position="202"/>
        <end position="223"/>
    </location>
</feature>
<feature type="transmembrane region" description="Helical" evidence="6">
    <location>
        <begin position="89"/>
        <end position="114"/>
    </location>
</feature>
<evidence type="ECO:0000256" key="3">
    <source>
        <dbReference type="ARBA" id="ARBA00022692"/>
    </source>
</evidence>
<reference evidence="8" key="1">
    <citation type="journal article" date="2019" name="Int. J. Syst. Evol. Microbiol.">
        <title>The Global Catalogue of Microorganisms (GCM) 10K type strain sequencing project: providing services to taxonomists for standard genome sequencing and annotation.</title>
        <authorList>
            <consortium name="The Broad Institute Genomics Platform"/>
            <consortium name="The Broad Institute Genome Sequencing Center for Infectious Disease"/>
            <person name="Wu L."/>
            <person name="Ma J."/>
        </authorList>
    </citation>
    <scope>NUCLEOTIDE SEQUENCE [LARGE SCALE GENOMIC DNA]</scope>
    <source>
        <strain evidence="8">CGMCC 4.7289</strain>
    </source>
</reference>
<feature type="transmembrane region" description="Helical" evidence="6">
    <location>
        <begin position="15"/>
        <end position="32"/>
    </location>
</feature>
<protein>
    <submittedName>
        <fullName evidence="7">YbhN family protein</fullName>
    </submittedName>
</protein>